<dbReference type="Proteomes" id="UP000326711">
    <property type="component" value="Chromosome"/>
</dbReference>
<evidence type="ECO:0000313" key="3">
    <source>
        <dbReference type="Proteomes" id="UP000326711"/>
    </source>
</evidence>
<evidence type="ECO:0000313" key="2">
    <source>
        <dbReference type="EMBL" id="QFQ01485.1"/>
    </source>
</evidence>
<feature type="domain" description="Metallo-beta-lactamase" evidence="1">
    <location>
        <begin position="60"/>
        <end position="287"/>
    </location>
</feature>
<dbReference type="InterPro" id="IPR050855">
    <property type="entry name" value="NDM-1-like"/>
</dbReference>
<organism evidence="2 3">
    <name type="scientific">Corynebacterium urogenitale</name>
    <dbReference type="NCBI Taxonomy" id="2487892"/>
    <lineage>
        <taxon>Bacteria</taxon>
        <taxon>Bacillati</taxon>
        <taxon>Actinomycetota</taxon>
        <taxon>Actinomycetes</taxon>
        <taxon>Mycobacteriales</taxon>
        <taxon>Corynebacteriaceae</taxon>
        <taxon>Corynebacterium</taxon>
    </lineage>
</organism>
<dbReference type="Gene3D" id="3.60.15.10">
    <property type="entry name" value="Ribonuclease Z/Hydroxyacylglutathione hydrolase-like"/>
    <property type="match status" value="1"/>
</dbReference>
<sequence length="373" mass="41640">MNTPLSEAQYQSALAGETPALLRVYGHHGGYAGTTANPSKGRDELWVRALDMPGRGSMNFVYSTVHLGKDGVTVIDPGWPSRKDIQTSTFDPLDTFLRERGRSIEEVTTVIATHAHPDHIGAAGPLAELTGARLVVGVEENKSIEIARKGKDAANANEHYAVNPREVGAPEGVLEPMLEEVRQVRDHWYLPKQTPDILINDGDKLTDLGLSEDFPLEAVHTPGHTDGHLSFVDREQKILIAADHIMPIIFPGLGLSVGMLGGNPISQYMEAMHRLREFDGYTVIPGHGYCFTDLRTRRYETAEHVMKRAREVRAILSDDPQQSVWEIASKVTWSLGWEGMLKSRMLVSGIRQIIMYREIVERGELETWERNFE</sequence>
<keyword evidence="2" id="KW-0378">Hydrolase</keyword>
<reference evidence="3" key="1">
    <citation type="submission" date="2019-10" db="EMBL/GenBank/DDBJ databases">
        <title>Complete genome sequence of Corynebacterium urogenitalis DSM 108747, isolated from the genital tract of a cow.</title>
        <authorList>
            <person name="Ruckert C."/>
            <person name="Ballas P."/>
            <person name="Wagener K."/>
            <person name="Drillich M."/>
            <person name="Kaempfer P."/>
            <person name="Busse H.-J."/>
            <person name="Ehling-Schulz M."/>
        </authorList>
    </citation>
    <scope>NUCLEOTIDE SEQUENCE [LARGE SCALE GENOMIC DNA]</scope>
    <source>
        <strain evidence="3">LMM 1652</strain>
    </source>
</reference>
<keyword evidence="3" id="KW-1185">Reference proteome</keyword>
<dbReference type="EMBL" id="CP045032">
    <property type="protein sequence ID" value="QFQ01485.1"/>
    <property type="molecule type" value="Genomic_DNA"/>
</dbReference>
<dbReference type="PANTHER" id="PTHR42951:SF4">
    <property type="entry name" value="ACYL-COENZYME A THIOESTERASE MBLAC2"/>
    <property type="match status" value="1"/>
</dbReference>
<protein>
    <submittedName>
        <fullName evidence="2">Hydroxyacylglutathione hydrolase</fullName>
        <ecNumber evidence="2">3.1.2.6</ecNumber>
    </submittedName>
</protein>
<accession>A0A5J6Z728</accession>
<dbReference type="KEGG" id="cuo:CUROG_00395"/>
<name>A0A5J6Z728_9CORY</name>
<dbReference type="PANTHER" id="PTHR42951">
    <property type="entry name" value="METALLO-BETA-LACTAMASE DOMAIN-CONTAINING"/>
    <property type="match status" value="1"/>
</dbReference>
<dbReference type="EC" id="3.1.2.6" evidence="2"/>
<dbReference type="AlphaFoldDB" id="A0A5J6Z728"/>
<dbReference type="GO" id="GO:0004416">
    <property type="term" value="F:hydroxyacylglutathione hydrolase activity"/>
    <property type="evidence" value="ECO:0007669"/>
    <property type="project" value="UniProtKB-EC"/>
</dbReference>
<dbReference type="SMART" id="SM00849">
    <property type="entry name" value="Lactamase_B"/>
    <property type="match status" value="1"/>
</dbReference>
<gene>
    <name evidence="2" type="primary">gloB</name>
    <name evidence="2" type="ORF">CUROG_00395</name>
</gene>
<evidence type="ECO:0000259" key="1">
    <source>
        <dbReference type="SMART" id="SM00849"/>
    </source>
</evidence>
<dbReference type="SUPFAM" id="SSF56281">
    <property type="entry name" value="Metallo-hydrolase/oxidoreductase"/>
    <property type="match status" value="1"/>
</dbReference>
<dbReference type="InterPro" id="IPR036866">
    <property type="entry name" value="RibonucZ/Hydroxyglut_hydro"/>
</dbReference>
<dbReference type="Pfam" id="PF00753">
    <property type="entry name" value="Lactamase_B"/>
    <property type="match status" value="1"/>
</dbReference>
<dbReference type="InterPro" id="IPR001279">
    <property type="entry name" value="Metallo-B-lactamas"/>
</dbReference>
<dbReference type="RefSeq" id="WP_161595697.1">
    <property type="nucleotide sequence ID" value="NZ_CP045032.1"/>
</dbReference>
<proteinExistence type="predicted"/>